<protein>
    <recommendedName>
        <fullName evidence="3">Acid phosphatase</fullName>
    </recommendedName>
</protein>
<proteinExistence type="predicted"/>
<comment type="caution">
    <text evidence="1">The sequence shown here is derived from an EMBL/GenBank/DDBJ whole genome shotgun (WGS) entry which is preliminary data.</text>
</comment>
<dbReference type="OrthoDB" id="2865258at2759"/>
<accession>A0A9W7CD49</accession>
<dbReference type="Gene3D" id="3.40.50.1000">
    <property type="entry name" value="HAD superfamily/HAD-like"/>
    <property type="match status" value="1"/>
</dbReference>
<dbReference type="Proteomes" id="UP001165122">
    <property type="component" value="Unassembled WGS sequence"/>
</dbReference>
<organism evidence="1 2">
    <name type="scientific">Triparma laevis f. longispina</name>
    <dbReference type="NCBI Taxonomy" id="1714387"/>
    <lineage>
        <taxon>Eukaryota</taxon>
        <taxon>Sar</taxon>
        <taxon>Stramenopiles</taxon>
        <taxon>Ochrophyta</taxon>
        <taxon>Bolidophyceae</taxon>
        <taxon>Parmales</taxon>
        <taxon>Triparmaceae</taxon>
        <taxon>Triparma</taxon>
    </lineage>
</organism>
<reference evidence="2" key="1">
    <citation type="journal article" date="2023" name="Commun. Biol.">
        <title>Genome analysis of Parmales, the sister group of diatoms, reveals the evolutionary specialization of diatoms from phago-mixotrophs to photoautotrophs.</title>
        <authorList>
            <person name="Ban H."/>
            <person name="Sato S."/>
            <person name="Yoshikawa S."/>
            <person name="Yamada K."/>
            <person name="Nakamura Y."/>
            <person name="Ichinomiya M."/>
            <person name="Sato N."/>
            <person name="Blanc-Mathieu R."/>
            <person name="Endo H."/>
            <person name="Kuwata A."/>
            <person name="Ogata H."/>
        </authorList>
    </citation>
    <scope>NUCLEOTIDE SEQUENCE [LARGE SCALE GENOMIC DNA]</scope>
    <source>
        <strain evidence="2">NIES 3700</strain>
    </source>
</reference>
<dbReference type="Pfam" id="PF12689">
    <property type="entry name" value="Acid_PPase"/>
    <property type="match status" value="1"/>
</dbReference>
<dbReference type="SFLD" id="SFLDG01129">
    <property type="entry name" value="C1.5:_HAD__Beta-PGM__Phosphata"/>
    <property type="match status" value="1"/>
</dbReference>
<evidence type="ECO:0000313" key="1">
    <source>
        <dbReference type="EMBL" id="GMI04402.1"/>
    </source>
</evidence>
<dbReference type="PANTHER" id="PTHR17901:SF14">
    <property type="entry name" value="MAGNESIUM-DEPENDENT PHOSPHATASE 1"/>
    <property type="match status" value="1"/>
</dbReference>
<sequence>MSASAASGYLAPLPSNKPKLIAFDLDGTIWSPDMYMLWGGGSPFTPQSSVLLKDCSNKDVKLLGISGEILDELKGGVGGDSIVWEETKTAWVSCTDEPEWAQECMRLFKTPSGSDLKSKIDLEMIHKSNKQTHFNELKEVTGIGFEEMLFFDNERYNCDSVSKLGVKCVHCPEGMTLDIWNSGLRLFD</sequence>
<dbReference type="SUPFAM" id="SSF56784">
    <property type="entry name" value="HAD-like"/>
    <property type="match status" value="1"/>
</dbReference>
<dbReference type="NCBIfam" id="TIGR01685">
    <property type="entry name" value="MDP-1"/>
    <property type="match status" value="1"/>
</dbReference>
<dbReference type="PANTHER" id="PTHR17901">
    <property type="entry name" value="MAGNESIUM-DEPENDENT PHOSPHATASE 1 MDP1"/>
    <property type="match status" value="1"/>
</dbReference>
<name>A0A9W7CD49_9STRA</name>
<evidence type="ECO:0000313" key="2">
    <source>
        <dbReference type="Proteomes" id="UP001165122"/>
    </source>
</evidence>
<dbReference type="GO" id="GO:0003993">
    <property type="term" value="F:acid phosphatase activity"/>
    <property type="evidence" value="ECO:0007669"/>
    <property type="project" value="TreeGrafter"/>
</dbReference>
<dbReference type="InterPro" id="IPR036412">
    <property type="entry name" value="HAD-like_sf"/>
</dbReference>
<gene>
    <name evidence="1" type="ORF">TrLO_g9676</name>
</gene>
<dbReference type="SFLD" id="SFLDS00003">
    <property type="entry name" value="Haloacid_Dehalogenase"/>
    <property type="match status" value="1"/>
</dbReference>
<dbReference type="EMBL" id="BRXW01000073">
    <property type="protein sequence ID" value="GMI04402.1"/>
    <property type="molecule type" value="Genomic_DNA"/>
</dbReference>
<dbReference type="InterPro" id="IPR023214">
    <property type="entry name" value="HAD_sf"/>
</dbReference>
<keyword evidence="2" id="KW-1185">Reference proteome</keyword>
<dbReference type="AlphaFoldDB" id="A0A9W7CD49"/>
<dbReference type="SFLD" id="SFLDG01131">
    <property type="entry name" value="C1.5.2:_MDP_Like"/>
    <property type="match status" value="1"/>
</dbReference>
<evidence type="ECO:0008006" key="3">
    <source>
        <dbReference type="Google" id="ProtNLM"/>
    </source>
</evidence>
<dbReference type="InterPro" id="IPR010036">
    <property type="entry name" value="MDP_1_eu_arc"/>
</dbReference>